<proteinExistence type="predicted"/>
<dbReference type="eggNOG" id="ENOG502RH9R">
    <property type="taxonomic scope" value="Eukaryota"/>
</dbReference>
<dbReference type="PANTHER" id="PTHR22706:SF1">
    <property type="entry name" value="ASSEMBLY FACTOR FOR SPINDLE MICROTUBULES"/>
    <property type="match status" value="1"/>
</dbReference>
<sequence length="1337" mass="149015">MEVRERSQSRNVLALMCTSYTDDNEKNVRFPHALPPLSFLLPHSSTKPLRTHANAHTHTQRVRPSSFAGASPPCCVYNSSHHLRAGQGSELFVLEITMKSVRQSGRHGNKDAKLRSKRTYRGRYDQAPRSSPRYAAASASPSPVAPLVPPTAHQLQSAPLLAFTRWNETAMEALRSGDHDSCRRILSTLLPILEARLHAMQCKPSPHISEAALQSWRLAHALTLNNHGCQLRRYGRTTEALQAFLRAKEIETLVLGKPSCSTMLNLSAVLLSSGAAEEALTISKECVMAAQNGGPILFITAVHNLAVALGQQTSDRECKAALPTMLQALREAQSVLGEEHPTTVMLKEKCGLTSSWISQDSGAEGEQGSAASVRGVDWPAHHSVSCENPTSPSLLPTSMMAQEKARAALHTLDFGEPLHAQPLVHAAAALPTPELVHNHINERKEEAYGVSISRHSLSLGAPNEHHAAKATPEDEDLLCPQRPRSTLLDSVADAGVERAALAVTARGETALALPLQGFQRRGSVAASVHQLCLDSANISGNQRSVASTPLETVLQEPFQAASLMLSRSAPNHVGPAGSIHRLWRRSAEDHRNAPSFLRFSVPLPPLPANAASLPLRKIAPPAAAAGSSNAGVQCRCTKVRRATVPRNVSVSDEDSNLGGTTATTLTDTMPTTEGLNAFDTGEKSATAIGSPATLRSAPQLSLFGKKGLLHSGKAALREVELEEERVYRAQKEVEQRAAEAENAFQCSFKEIQLRTQNRAALTIQHAWQQWWTSVGRSRRHVQLKRLEELQRRRRERLSLGAMDRKKSGKSWTVAIPPPLLQQHGHVGGHVVPAVIVRCSRTWLAKTVCRRYVAKSHPRPVDTRLHEADVRRCVCQIQALWRGAITRHRQAQQQLFTERDNVRGVTTVYRLRAETELREYSALVLQMVYRSYRARQIRCRLYFERYNEPAATIQRWLRSTLADQRKRGVDWRSMCEHNAAATAIQRVWRGYLGRITFHMRELRLRMDRAGSYPLAIEASVNAGRRLVAIRGGKSRDVKCLSVETMKPPPDAAMKMEGPLPPVREVDAPVAEATAFESKRRSALTEAYAADCLQRSSEVQRWRDEERDRYHIGLYVDVMASKERQAWKESLRIRPSKVLRCRAAMDARIHEEQRAFTEQCAALVIQHAYRTWWKMQQDTSRDTSLLCYARALYQQRELGALVERKQRRRDIVRGMALYGDTAAAMRQARVKAAEELALVADYDGPPCISSSPNRVMTIPRKDGMMIAPHAERMARKQQRQEQEAVQRRDEVLVALTYPHDMAHVREGPVECVTRIGTTYEHPYYISYVNEVHRRTLGID</sequence>
<evidence type="ECO:0008006" key="8">
    <source>
        <dbReference type="Google" id="ProtNLM"/>
    </source>
</evidence>
<feature type="compositionally biased region" description="Low complexity" evidence="5">
    <location>
        <begin position="127"/>
        <end position="142"/>
    </location>
</feature>
<evidence type="ECO:0000256" key="1">
    <source>
        <dbReference type="ARBA" id="ARBA00004496"/>
    </source>
</evidence>
<dbReference type="GeneID" id="22574379"/>
<organism evidence="6 7">
    <name type="scientific">Leishmania panamensis</name>
    <dbReference type="NCBI Taxonomy" id="5679"/>
    <lineage>
        <taxon>Eukaryota</taxon>
        <taxon>Discoba</taxon>
        <taxon>Euglenozoa</taxon>
        <taxon>Kinetoplastea</taxon>
        <taxon>Metakinetoplastina</taxon>
        <taxon>Trypanosomatida</taxon>
        <taxon>Trypanosomatidae</taxon>
        <taxon>Leishmaniinae</taxon>
        <taxon>Leishmania</taxon>
        <taxon>Leishmania guyanensis species complex</taxon>
    </lineage>
</organism>
<dbReference type="GO" id="GO:0000922">
    <property type="term" value="C:spindle pole"/>
    <property type="evidence" value="ECO:0007669"/>
    <property type="project" value="TreeGrafter"/>
</dbReference>
<protein>
    <recommendedName>
        <fullName evidence="8">IQ calmodulin-binding protein</fullName>
    </recommendedName>
</protein>
<dbReference type="PANTHER" id="PTHR22706">
    <property type="entry name" value="ASSEMBLY FACTOR FOR SPINDLE MICROTUBULES"/>
    <property type="match status" value="1"/>
</dbReference>
<dbReference type="KEGG" id="lpan:LPMP_201700"/>
<keyword evidence="4" id="KW-0112">Calmodulin-binding</keyword>
<keyword evidence="2" id="KW-0963">Cytoplasm</keyword>
<dbReference type="OrthoDB" id="250126at2759"/>
<keyword evidence="7" id="KW-1185">Reference proteome</keyword>
<dbReference type="GO" id="GO:0007051">
    <property type="term" value="P:spindle organization"/>
    <property type="evidence" value="ECO:0007669"/>
    <property type="project" value="TreeGrafter"/>
</dbReference>
<evidence type="ECO:0000313" key="6">
    <source>
        <dbReference type="EMBL" id="AIN97664.1"/>
    </source>
</evidence>
<dbReference type="InterPro" id="IPR051185">
    <property type="entry name" value="ASPM"/>
</dbReference>
<feature type="compositionally biased region" description="Low complexity" evidence="5">
    <location>
        <begin position="657"/>
        <end position="671"/>
    </location>
</feature>
<comment type="subcellular location">
    <subcellularLocation>
        <location evidence="1">Cytoplasm</location>
    </subcellularLocation>
</comment>
<dbReference type="Proteomes" id="UP000063063">
    <property type="component" value="Chromosome 20"/>
</dbReference>
<gene>
    <name evidence="6" type="ORF">LPMP_201700</name>
</gene>
<name>A0A088RR63_LEIPA</name>
<evidence type="ECO:0000256" key="2">
    <source>
        <dbReference type="ARBA" id="ARBA00022490"/>
    </source>
</evidence>
<evidence type="ECO:0000256" key="5">
    <source>
        <dbReference type="SAM" id="MobiDB-lite"/>
    </source>
</evidence>
<dbReference type="Gene3D" id="1.25.40.10">
    <property type="entry name" value="Tetratricopeptide repeat domain"/>
    <property type="match status" value="1"/>
</dbReference>
<dbReference type="VEuPathDB" id="TriTrypDB:LPMP_201700"/>
<dbReference type="SUPFAM" id="SSF48452">
    <property type="entry name" value="TPR-like"/>
    <property type="match status" value="1"/>
</dbReference>
<dbReference type="InterPro" id="IPR000048">
    <property type="entry name" value="IQ_motif_EF-hand-BS"/>
</dbReference>
<dbReference type="GO" id="GO:0005516">
    <property type="term" value="F:calmodulin binding"/>
    <property type="evidence" value="ECO:0007669"/>
    <property type="project" value="UniProtKB-KW"/>
</dbReference>
<dbReference type="EMBL" id="CP009389">
    <property type="protein sequence ID" value="AIN97664.1"/>
    <property type="molecule type" value="Genomic_DNA"/>
</dbReference>
<dbReference type="SMART" id="SM00015">
    <property type="entry name" value="IQ"/>
    <property type="match status" value="2"/>
</dbReference>
<dbReference type="Gene3D" id="1.20.5.190">
    <property type="match status" value="1"/>
</dbReference>
<feature type="region of interest" description="Disordered" evidence="5">
    <location>
        <begin position="102"/>
        <end position="150"/>
    </location>
</feature>
<dbReference type="GO" id="GO:0051295">
    <property type="term" value="P:establishment of meiotic spindle localization"/>
    <property type="evidence" value="ECO:0007669"/>
    <property type="project" value="TreeGrafter"/>
</dbReference>
<dbReference type="InterPro" id="IPR011990">
    <property type="entry name" value="TPR-like_helical_dom_sf"/>
</dbReference>
<dbReference type="CDD" id="cd23767">
    <property type="entry name" value="IQCD"/>
    <property type="match status" value="1"/>
</dbReference>
<dbReference type="GO" id="GO:0000278">
    <property type="term" value="P:mitotic cell cycle"/>
    <property type="evidence" value="ECO:0007669"/>
    <property type="project" value="TreeGrafter"/>
</dbReference>
<reference evidence="6 7" key="1">
    <citation type="journal article" date="2015" name="Sci. Rep.">
        <title>The genome of Leishmania panamensis: insights into genomics of the L. (Viannia) subgenus.</title>
        <authorList>
            <person name="Llanes A."/>
            <person name="Restrepo C.M."/>
            <person name="Vecchio G.D."/>
            <person name="Anguizola F.J."/>
            <person name="Lleonart R."/>
        </authorList>
    </citation>
    <scope>NUCLEOTIDE SEQUENCE [LARGE SCALE GENOMIC DNA]</scope>
    <source>
        <strain evidence="6 7">MHOM/PA/94/PSC-1</strain>
    </source>
</reference>
<dbReference type="VEuPathDB" id="TriTrypDB:LPAL13_200022300"/>
<keyword evidence="3" id="KW-0677">Repeat</keyword>
<evidence type="ECO:0000256" key="4">
    <source>
        <dbReference type="ARBA" id="ARBA00022860"/>
    </source>
</evidence>
<feature type="region of interest" description="Disordered" evidence="5">
    <location>
        <begin position="649"/>
        <end position="671"/>
    </location>
</feature>
<accession>A0A088RR63</accession>
<dbReference type="GO" id="GO:0005737">
    <property type="term" value="C:cytoplasm"/>
    <property type="evidence" value="ECO:0007669"/>
    <property type="project" value="UniProtKB-SubCell"/>
</dbReference>
<evidence type="ECO:0000256" key="3">
    <source>
        <dbReference type="ARBA" id="ARBA00022737"/>
    </source>
</evidence>
<evidence type="ECO:0000313" key="7">
    <source>
        <dbReference type="Proteomes" id="UP000063063"/>
    </source>
</evidence>
<dbReference type="PROSITE" id="PS50096">
    <property type="entry name" value="IQ"/>
    <property type="match status" value="2"/>
</dbReference>
<dbReference type="RefSeq" id="XP_010698371.1">
    <property type="nucleotide sequence ID" value="XM_010700069.1"/>
</dbReference>